<dbReference type="EMBL" id="CADCXU010026913">
    <property type="protein sequence ID" value="CAB0013622.1"/>
    <property type="molecule type" value="Genomic_DNA"/>
</dbReference>
<accession>A0A6H5HAF0</accession>
<dbReference type="InterPro" id="IPR040379">
    <property type="entry name" value="WDR19/dyf-2"/>
</dbReference>
<name>A0A6H5HAF0_9HEMI</name>
<sequence length="416" mass="46461">MRHRLSNLALRDASTHGPGGLTPKNRKGRRDETSAGADTADIAARCCHAADAGRETREHHAVHSQQFDVRDRTERHDEGHLGTAIGLESTLYLESTDPVQALIMRQNLLQWDQALQLARNLAPEQVPYTSLEYANQLELINSPKRLFCLMRLERRTRPPPRILGSRIGKKVGTLLNDVTDLKIFRQYAKVLRENQRLLVGFEILGDVEIGERGFAPLQGARPRRTVRGHRTGGDGRQRRGRATIVVVGRLLRTAGQPLVGRQVLLSRSPVPQGRPHKPQFCEIFASLTSFFNLSSSNSCFRRLEICCKSPKATPTIRRPSSWPSKSSARRTMTSWPISSSNCWSAIWTESPGWSGIGAISEFGPEDRSFLPGKTPGAEELKVPAQFWSPIEDDEICQHIYGGGTVFFNILTLLFNS</sequence>
<evidence type="ECO:0000313" key="3">
    <source>
        <dbReference type="Proteomes" id="UP000479000"/>
    </source>
</evidence>
<feature type="region of interest" description="Disordered" evidence="1">
    <location>
        <begin position="1"/>
        <end position="37"/>
    </location>
</feature>
<keyword evidence="3" id="KW-1185">Reference proteome</keyword>
<dbReference type="GO" id="GO:0030991">
    <property type="term" value="C:intraciliary transport particle A"/>
    <property type="evidence" value="ECO:0007669"/>
    <property type="project" value="TreeGrafter"/>
</dbReference>
<reference evidence="2 3" key="1">
    <citation type="submission" date="2020-02" db="EMBL/GenBank/DDBJ databases">
        <authorList>
            <person name="Ferguson B K."/>
        </authorList>
    </citation>
    <scope>NUCLEOTIDE SEQUENCE [LARGE SCALE GENOMIC DNA]</scope>
</reference>
<dbReference type="GO" id="GO:0035721">
    <property type="term" value="P:intraciliary retrograde transport"/>
    <property type="evidence" value="ECO:0007669"/>
    <property type="project" value="InterPro"/>
</dbReference>
<evidence type="ECO:0000313" key="2">
    <source>
        <dbReference type="EMBL" id="CAB0013622.1"/>
    </source>
</evidence>
<evidence type="ECO:0000256" key="1">
    <source>
        <dbReference type="SAM" id="MobiDB-lite"/>
    </source>
</evidence>
<gene>
    <name evidence="2" type="ORF">NTEN_LOCUS18219</name>
</gene>
<dbReference type="PANTHER" id="PTHR14920:SF0">
    <property type="entry name" value="WD REPEAT DOMAIN 19"/>
    <property type="match status" value="1"/>
</dbReference>
<dbReference type="AlphaFoldDB" id="A0A6H5HAF0"/>
<dbReference type="PANTHER" id="PTHR14920">
    <property type="entry name" value="OSMOTIC AVOIDANCE ABNORMAL PROTEIN 1/WD REPEAT MEMBRANE PROTEIN"/>
    <property type="match status" value="1"/>
</dbReference>
<dbReference type="GO" id="GO:0060271">
    <property type="term" value="P:cilium assembly"/>
    <property type="evidence" value="ECO:0007669"/>
    <property type="project" value="TreeGrafter"/>
</dbReference>
<dbReference type="OrthoDB" id="10250638at2759"/>
<feature type="region of interest" description="Disordered" evidence="1">
    <location>
        <begin position="55"/>
        <end position="75"/>
    </location>
</feature>
<dbReference type="Proteomes" id="UP000479000">
    <property type="component" value="Unassembled WGS sequence"/>
</dbReference>
<organism evidence="2 3">
    <name type="scientific">Nesidiocoris tenuis</name>
    <dbReference type="NCBI Taxonomy" id="355587"/>
    <lineage>
        <taxon>Eukaryota</taxon>
        <taxon>Metazoa</taxon>
        <taxon>Ecdysozoa</taxon>
        <taxon>Arthropoda</taxon>
        <taxon>Hexapoda</taxon>
        <taxon>Insecta</taxon>
        <taxon>Pterygota</taxon>
        <taxon>Neoptera</taxon>
        <taxon>Paraneoptera</taxon>
        <taxon>Hemiptera</taxon>
        <taxon>Heteroptera</taxon>
        <taxon>Panheteroptera</taxon>
        <taxon>Cimicomorpha</taxon>
        <taxon>Miridae</taxon>
        <taxon>Dicyphina</taxon>
        <taxon>Nesidiocoris</taxon>
    </lineage>
</organism>
<dbReference type="GO" id="GO:0005929">
    <property type="term" value="C:cilium"/>
    <property type="evidence" value="ECO:0007669"/>
    <property type="project" value="TreeGrafter"/>
</dbReference>
<protein>
    <submittedName>
        <fullName evidence="2">Uncharacterized protein</fullName>
    </submittedName>
</protein>
<proteinExistence type="predicted"/>